<dbReference type="Proteomes" id="UP000664303">
    <property type="component" value="Unassembled WGS sequence"/>
</dbReference>
<protein>
    <submittedName>
        <fullName evidence="4">DUF4124 domain-containing protein</fullName>
    </submittedName>
</protein>
<dbReference type="AlphaFoldDB" id="A0A939DES9"/>
<feature type="domain" description="DUF4124" evidence="3">
    <location>
        <begin position="7"/>
        <end position="52"/>
    </location>
</feature>
<evidence type="ECO:0000259" key="3">
    <source>
        <dbReference type="Pfam" id="PF13511"/>
    </source>
</evidence>
<reference evidence="4" key="1">
    <citation type="submission" date="2021-02" db="EMBL/GenBank/DDBJ databases">
        <title>PHA producing bacteria isolated from coastal sediment in Guangdong, Shenzhen.</title>
        <authorList>
            <person name="Zheng W."/>
            <person name="Yu S."/>
            <person name="Huang Y."/>
        </authorList>
    </citation>
    <scope>NUCLEOTIDE SEQUENCE</scope>
    <source>
        <strain evidence="4">TN14-10</strain>
    </source>
</reference>
<evidence type="ECO:0000313" key="4">
    <source>
        <dbReference type="EMBL" id="MBN7796819.1"/>
    </source>
</evidence>
<comment type="caution">
    <text evidence="4">The sequence shown here is derived from an EMBL/GenBank/DDBJ whole genome shotgun (WGS) entry which is preliminary data.</text>
</comment>
<proteinExistence type="predicted"/>
<keyword evidence="5" id="KW-1185">Reference proteome</keyword>
<gene>
    <name evidence="4" type="ORF">JYP50_09465</name>
</gene>
<name>A0A939DES9_9GAMM</name>
<dbReference type="EMBL" id="JAFKCZ010000006">
    <property type="protein sequence ID" value="MBN7796819.1"/>
    <property type="molecule type" value="Genomic_DNA"/>
</dbReference>
<dbReference type="RefSeq" id="WP_206560263.1">
    <property type="nucleotide sequence ID" value="NZ_JAFKCZ010000006.1"/>
</dbReference>
<dbReference type="InterPro" id="IPR025392">
    <property type="entry name" value="DUF4124"/>
</dbReference>
<sequence>MTKLMALLLLVASPMAMAEIFRCTDPVTGKTTFTDVACGDNRASRDTIRVQPRNFGGNGHPEPRNQYQRAWRSQDPDRDQPRGPATASNDRALPTAKPGPYPAGGL</sequence>
<keyword evidence="2" id="KW-0732">Signal</keyword>
<organism evidence="4 5">
    <name type="scientific">Parahaliea mediterranea</name>
    <dbReference type="NCBI Taxonomy" id="651086"/>
    <lineage>
        <taxon>Bacteria</taxon>
        <taxon>Pseudomonadati</taxon>
        <taxon>Pseudomonadota</taxon>
        <taxon>Gammaproteobacteria</taxon>
        <taxon>Cellvibrionales</taxon>
        <taxon>Halieaceae</taxon>
        <taxon>Parahaliea</taxon>
    </lineage>
</organism>
<evidence type="ECO:0000256" key="1">
    <source>
        <dbReference type="SAM" id="MobiDB-lite"/>
    </source>
</evidence>
<feature type="compositionally biased region" description="Basic and acidic residues" evidence="1">
    <location>
        <begin position="72"/>
        <end position="81"/>
    </location>
</feature>
<feature type="chain" id="PRO_5037980010" evidence="2">
    <location>
        <begin position="19"/>
        <end position="106"/>
    </location>
</feature>
<feature type="signal peptide" evidence="2">
    <location>
        <begin position="1"/>
        <end position="18"/>
    </location>
</feature>
<feature type="compositionally biased region" description="Pro residues" evidence="1">
    <location>
        <begin position="97"/>
        <end position="106"/>
    </location>
</feature>
<feature type="region of interest" description="Disordered" evidence="1">
    <location>
        <begin position="40"/>
        <end position="106"/>
    </location>
</feature>
<evidence type="ECO:0000313" key="5">
    <source>
        <dbReference type="Proteomes" id="UP000664303"/>
    </source>
</evidence>
<evidence type="ECO:0000256" key="2">
    <source>
        <dbReference type="SAM" id="SignalP"/>
    </source>
</evidence>
<accession>A0A939DES9</accession>
<dbReference type="Pfam" id="PF13511">
    <property type="entry name" value="DUF4124"/>
    <property type="match status" value="1"/>
</dbReference>